<keyword evidence="7" id="KW-1185">Reference proteome</keyword>
<feature type="domain" description="Periplasmic binding protein" evidence="5">
    <location>
        <begin position="49"/>
        <end position="309"/>
    </location>
</feature>
<dbReference type="AlphaFoldDB" id="A0A518CNZ6"/>
<gene>
    <name evidence="6" type="primary">alsB</name>
    <name evidence="6" type="ORF">Pla110_26740</name>
</gene>
<dbReference type="RefSeq" id="WP_231742418.1">
    <property type="nucleotide sequence ID" value="NZ_CP036281.1"/>
</dbReference>
<dbReference type="InterPro" id="IPR025997">
    <property type="entry name" value="SBP_2_dom"/>
</dbReference>
<dbReference type="InterPro" id="IPR028082">
    <property type="entry name" value="Peripla_BP_I"/>
</dbReference>
<dbReference type="PROSITE" id="PS51257">
    <property type="entry name" value="PROKAR_LIPOPROTEIN"/>
    <property type="match status" value="1"/>
</dbReference>
<evidence type="ECO:0000256" key="1">
    <source>
        <dbReference type="ARBA" id="ARBA00004196"/>
    </source>
</evidence>
<evidence type="ECO:0000256" key="3">
    <source>
        <dbReference type="ARBA" id="ARBA00022729"/>
    </source>
</evidence>
<protein>
    <submittedName>
        <fullName evidence="6">D-allose-binding periplasmic protein</fullName>
    </submittedName>
</protein>
<dbReference type="PANTHER" id="PTHR46847">
    <property type="entry name" value="D-ALLOSE-BINDING PERIPLASMIC PROTEIN-RELATED"/>
    <property type="match status" value="1"/>
</dbReference>
<accession>A0A518CNZ6</accession>
<dbReference type="GO" id="GO:0030246">
    <property type="term" value="F:carbohydrate binding"/>
    <property type="evidence" value="ECO:0007669"/>
    <property type="project" value="UniProtKB-ARBA"/>
</dbReference>
<keyword evidence="4" id="KW-0472">Membrane</keyword>
<proteinExistence type="inferred from homology"/>
<dbReference type="PANTHER" id="PTHR46847:SF1">
    <property type="entry name" value="D-ALLOSE-BINDING PERIPLASMIC PROTEIN-RELATED"/>
    <property type="match status" value="1"/>
</dbReference>
<dbReference type="KEGG" id="plon:Pla110_26740"/>
<evidence type="ECO:0000313" key="7">
    <source>
        <dbReference type="Proteomes" id="UP000317178"/>
    </source>
</evidence>
<evidence type="ECO:0000259" key="5">
    <source>
        <dbReference type="Pfam" id="PF13407"/>
    </source>
</evidence>
<name>A0A518CNZ6_9PLAN</name>
<evidence type="ECO:0000313" key="6">
    <source>
        <dbReference type="EMBL" id="QDU80938.1"/>
    </source>
</evidence>
<evidence type="ECO:0000256" key="2">
    <source>
        <dbReference type="ARBA" id="ARBA00007639"/>
    </source>
</evidence>
<dbReference type="EMBL" id="CP036281">
    <property type="protein sequence ID" value="QDU80938.1"/>
    <property type="molecule type" value="Genomic_DNA"/>
</dbReference>
<keyword evidence="4" id="KW-0812">Transmembrane</keyword>
<comment type="similarity">
    <text evidence="2">Belongs to the bacterial solute-binding protein 2 family.</text>
</comment>
<sequence length="336" mass="36046">MCAQSKTIPGQSLFKWVFLLILFSFMMTGCTDGPDTSDSTSDEPKKPRIALVMKSLANEFFSTMAEGARTHQAAHADQYELLVDGIKDERDVSRQVQLIEEMMVQQVDAIVIAPADSKSLVTACRRAQEQGIVVINIDNKLDAEVLTQQKISIPFVGPDNKAGAKEVGDYLAGKLAEGDEVALLEGIPTAYNAQQRKAGFMESIEAAGLNLVSSQSAQWEMDRANQVAGDIMTQQPGLKAFFCSNDSMALGTLAAVRSADKLGQVQIVGFDNINAVQEAIKAGNILATADQHGDQLAVFGIEYALEILESGGTPDDKETPVDLVTQESLAASQAAE</sequence>
<evidence type="ECO:0000256" key="4">
    <source>
        <dbReference type="SAM" id="Phobius"/>
    </source>
</evidence>
<organism evidence="6 7">
    <name type="scientific">Polystyrenella longa</name>
    <dbReference type="NCBI Taxonomy" id="2528007"/>
    <lineage>
        <taxon>Bacteria</taxon>
        <taxon>Pseudomonadati</taxon>
        <taxon>Planctomycetota</taxon>
        <taxon>Planctomycetia</taxon>
        <taxon>Planctomycetales</taxon>
        <taxon>Planctomycetaceae</taxon>
        <taxon>Polystyrenella</taxon>
    </lineage>
</organism>
<keyword evidence="3" id="KW-0732">Signal</keyword>
<feature type="transmembrane region" description="Helical" evidence="4">
    <location>
        <begin position="12"/>
        <end position="29"/>
    </location>
</feature>
<comment type="subcellular location">
    <subcellularLocation>
        <location evidence="1">Cell envelope</location>
    </subcellularLocation>
</comment>
<dbReference type="SUPFAM" id="SSF53822">
    <property type="entry name" value="Periplasmic binding protein-like I"/>
    <property type="match status" value="1"/>
</dbReference>
<reference evidence="6 7" key="1">
    <citation type="submission" date="2019-02" db="EMBL/GenBank/DDBJ databases">
        <title>Deep-cultivation of Planctomycetes and their phenomic and genomic characterization uncovers novel biology.</title>
        <authorList>
            <person name="Wiegand S."/>
            <person name="Jogler M."/>
            <person name="Boedeker C."/>
            <person name="Pinto D."/>
            <person name="Vollmers J."/>
            <person name="Rivas-Marin E."/>
            <person name="Kohn T."/>
            <person name="Peeters S.H."/>
            <person name="Heuer A."/>
            <person name="Rast P."/>
            <person name="Oberbeckmann S."/>
            <person name="Bunk B."/>
            <person name="Jeske O."/>
            <person name="Meyerdierks A."/>
            <person name="Storesund J.E."/>
            <person name="Kallscheuer N."/>
            <person name="Luecker S."/>
            <person name="Lage O.M."/>
            <person name="Pohl T."/>
            <person name="Merkel B.J."/>
            <person name="Hornburger P."/>
            <person name="Mueller R.-W."/>
            <person name="Bruemmer F."/>
            <person name="Labrenz M."/>
            <person name="Spormann A.M."/>
            <person name="Op den Camp H."/>
            <person name="Overmann J."/>
            <person name="Amann R."/>
            <person name="Jetten M.S.M."/>
            <person name="Mascher T."/>
            <person name="Medema M.H."/>
            <person name="Devos D.P."/>
            <person name="Kaster A.-K."/>
            <person name="Ovreas L."/>
            <person name="Rohde M."/>
            <person name="Galperin M.Y."/>
            <person name="Jogler C."/>
        </authorList>
    </citation>
    <scope>NUCLEOTIDE SEQUENCE [LARGE SCALE GENOMIC DNA]</scope>
    <source>
        <strain evidence="6 7">Pla110</strain>
    </source>
</reference>
<dbReference type="CDD" id="cd19970">
    <property type="entry name" value="PBP1_ABC_sugar_binding-like"/>
    <property type="match status" value="1"/>
</dbReference>
<dbReference type="Gene3D" id="3.40.50.2300">
    <property type="match status" value="2"/>
</dbReference>
<dbReference type="Proteomes" id="UP000317178">
    <property type="component" value="Chromosome"/>
</dbReference>
<keyword evidence="4" id="KW-1133">Transmembrane helix</keyword>
<dbReference type="GO" id="GO:0030313">
    <property type="term" value="C:cell envelope"/>
    <property type="evidence" value="ECO:0007669"/>
    <property type="project" value="UniProtKB-SubCell"/>
</dbReference>
<dbReference type="Pfam" id="PF13407">
    <property type="entry name" value="Peripla_BP_4"/>
    <property type="match status" value="1"/>
</dbReference>